<dbReference type="AlphaFoldDB" id="A0A6A6MBS0"/>
<proteinExistence type="predicted"/>
<protein>
    <submittedName>
        <fullName evidence="1">Uncharacterized protein</fullName>
    </submittedName>
</protein>
<dbReference type="InterPro" id="IPR008480">
    <property type="entry name" value="DUF761_pln"/>
</dbReference>
<comment type="caution">
    <text evidence="1">The sequence shown here is derived from an EMBL/GenBank/DDBJ whole genome shotgun (WGS) entry which is preliminary data.</text>
</comment>
<dbReference type="Proteomes" id="UP000467840">
    <property type="component" value="Chromosome 14"/>
</dbReference>
<sequence>MGMDNWSLLSRLKRAVRKVKIILNLDINRWRVVASLIGASPTKHRFSFNERPGLRDCTVYTEELEDSSVSGNSSMGLHRTVSYPSEDDIDKRAEMFIEKFRRQLQIERQISLELKSKDEIMELLWQNGQVIVQNQA</sequence>
<evidence type="ECO:0000313" key="2">
    <source>
        <dbReference type="Proteomes" id="UP000467840"/>
    </source>
</evidence>
<dbReference type="EMBL" id="JAAGAX010000006">
    <property type="protein sequence ID" value="KAF2309409.1"/>
    <property type="molecule type" value="Genomic_DNA"/>
</dbReference>
<gene>
    <name evidence="1" type="ORF">GH714_002073</name>
</gene>
<name>A0A6A6MBS0_HEVBR</name>
<organism evidence="1 2">
    <name type="scientific">Hevea brasiliensis</name>
    <name type="common">Para rubber tree</name>
    <name type="synonym">Siphonia brasiliensis</name>
    <dbReference type="NCBI Taxonomy" id="3981"/>
    <lineage>
        <taxon>Eukaryota</taxon>
        <taxon>Viridiplantae</taxon>
        <taxon>Streptophyta</taxon>
        <taxon>Embryophyta</taxon>
        <taxon>Tracheophyta</taxon>
        <taxon>Spermatophyta</taxon>
        <taxon>Magnoliopsida</taxon>
        <taxon>eudicotyledons</taxon>
        <taxon>Gunneridae</taxon>
        <taxon>Pentapetalae</taxon>
        <taxon>rosids</taxon>
        <taxon>fabids</taxon>
        <taxon>Malpighiales</taxon>
        <taxon>Euphorbiaceae</taxon>
        <taxon>Crotonoideae</taxon>
        <taxon>Micrandreae</taxon>
        <taxon>Hevea</taxon>
    </lineage>
</organism>
<reference evidence="1 2" key="1">
    <citation type="journal article" date="2020" name="Mol. Plant">
        <title>The Chromosome-Based Rubber Tree Genome Provides New Insights into Spurge Genome Evolution and Rubber Biosynthesis.</title>
        <authorList>
            <person name="Liu J."/>
            <person name="Shi C."/>
            <person name="Shi C.C."/>
            <person name="Li W."/>
            <person name="Zhang Q.J."/>
            <person name="Zhang Y."/>
            <person name="Li K."/>
            <person name="Lu H.F."/>
            <person name="Shi C."/>
            <person name="Zhu S.T."/>
            <person name="Xiao Z.Y."/>
            <person name="Nan H."/>
            <person name="Yue Y."/>
            <person name="Zhu X.G."/>
            <person name="Wu Y."/>
            <person name="Hong X.N."/>
            <person name="Fan G.Y."/>
            <person name="Tong Y."/>
            <person name="Zhang D."/>
            <person name="Mao C.L."/>
            <person name="Liu Y.L."/>
            <person name="Hao S.J."/>
            <person name="Liu W.Q."/>
            <person name="Lv M.Q."/>
            <person name="Zhang H.B."/>
            <person name="Liu Y."/>
            <person name="Hu-Tang G.R."/>
            <person name="Wang J.P."/>
            <person name="Wang J.H."/>
            <person name="Sun Y.H."/>
            <person name="Ni S.B."/>
            <person name="Chen W.B."/>
            <person name="Zhang X.C."/>
            <person name="Jiao Y.N."/>
            <person name="Eichler E.E."/>
            <person name="Li G.H."/>
            <person name="Liu X."/>
            <person name="Gao L.Z."/>
        </authorList>
    </citation>
    <scope>NUCLEOTIDE SEQUENCE [LARGE SCALE GENOMIC DNA]</scope>
    <source>
        <strain evidence="2">cv. GT1</strain>
        <tissue evidence="1">Leaf</tissue>
    </source>
</reference>
<dbReference type="Pfam" id="PF05553">
    <property type="entry name" value="DUF761"/>
    <property type="match status" value="1"/>
</dbReference>
<keyword evidence="2" id="KW-1185">Reference proteome</keyword>
<evidence type="ECO:0000313" key="1">
    <source>
        <dbReference type="EMBL" id="KAF2309409.1"/>
    </source>
</evidence>
<accession>A0A6A6MBS0</accession>